<dbReference type="FunCoup" id="A0A540VMQ1">
    <property type="interactions" value="23"/>
</dbReference>
<dbReference type="InterPro" id="IPR013328">
    <property type="entry name" value="6PGD_dom2"/>
</dbReference>
<reference evidence="2 3" key="1">
    <citation type="submission" date="2019-06" db="EMBL/GenBank/DDBJ databases">
        <title>Genome sequence of Litorilinea aerophila BAA-2444.</title>
        <authorList>
            <person name="Maclea K.S."/>
            <person name="Maurais E.G."/>
            <person name="Iannazzi L.C."/>
        </authorList>
    </citation>
    <scope>NUCLEOTIDE SEQUENCE [LARGE SCALE GENOMIC DNA]</scope>
    <source>
        <strain evidence="2 3">ATCC BAA-2444</strain>
    </source>
</reference>
<dbReference type="InterPro" id="IPR008927">
    <property type="entry name" value="6-PGluconate_DH-like_C_sf"/>
</dbReference>
<dbReference type="Gene3D" id="1.10.1040.10">
    <property type="entry name" value="N-(1-d-carboxylethyl)-l-norvaline Dehydrogenase, domain 2"/>
    <property type="match status" value="1"/>
</dbReference>
<dbReference type="PANTHER" id="PTHR30524">
    <property type="entry name" value="MANNITOL-1-PHOSPHATE 5-DEHYDROGENASE"/>
    <property type="match status" value="1"/>
</dbReference>
<dbReference type="RefSeq" id="WP_141608235.1">
    <property type="nucleotide sequence ID" value="NZ_VIGC02000001.1"/>
</dbReference>
<dbReference type="EMBL" id="VIGC01000001">
    <property type="protein sequence ID" value="TQE98022.1"/>
    <property type="molecule type" value="Genomic_DNA"/>
</dbReference>
<evidence type="ECO:0000313" key="3">
    <source>
        <dbReference type="Proteomes" id="UP000317371"/>
    </source>
</evidence>
<name>A0A540VMQ1_9CHLR</name>
<dbReference type="Gene3D" id="3.40.50.720">
    <property type="entry name" value="NAD(P)-binding Rossmann-like Domain"/>
    <property type="match status" value="1"/>
</dbReference>
<evidence type="ECO:0000259" key="1">
    <source>
        <dbReference type="Pfam" id="PF08125"/>
    </source>
</evidence>
<gene>
    <name evidence="2" type="ORF">FKZ61_01190</name>
</gene>
<comment type="caution">
    <text evidence="2">The sequence shown here is derived from an EMBL/GenBank/DDBJ whole genome shotgun (WGS) entry which is preliminary data.</text>
</comment>
<dbReference type="PANTHER" id="PTHR30524:SF0">
    <property type="entry name" value="ALTRONATE OXIDOREDUCTASE-RELATED"/>
    <property type="match status" value="1"/>
</dbReference>
<proteinExistence type="predicted"/>
<accession>A0A540VMQ1</accession>
<dbReference type="GO" id="GO:0005829">
    <property type="term" value="C:cytosol"/>
    <property type="evidence" value="ECO:0007669"/>
    <property type="project" value="TreeGrafter"/>
</dbReference>
<dbReference type="SUPFAM" id="SSF48179">
    <property type="entry name" value="6-phosphogluconate dehydrogenase C-terminal domain-like"/>
    <property type="match status" value="1"/>
</dbReference>
<dbReference type="GO" id="GO:0008926">
    <property type="term" value="F:mannitol-1-phosphate 5-dehydrogenase activity"/>
    <property type="evidence" value="ECO:0007669"/>
    <property type="project" value="TreeGrafter"/>
</dbReference>
<dbReference type="InParanoid" id="A0A540VMQ1"/>
<sequence length="430" mass="45777">MSLRGARTFVGLGFGAIQAGLFLYEAWASGAFGRLVVAEIRPELVAAVREAGGYYHLNIAHAHGIEQVQVGPVEIYNPQLPAHREALVEAIAGAEELATALPGVAYYAGAGPASPHRLLALGLRRKARQGGPRAVIYAAENHPQGAASLLEARVRSAVLPLEQAALCRPVRFVDTVIGKMCGVTGDLAGLAPVTPNSPQAFLVEAFNRIYISPVDFGDGQPFVRGLAAFEEQANLIPYQEAKLYGHNAVHALAAYLGAACGLTRMAELRERPGMVPFLRAALLHESGPALRARHGPVPGLLAPDDWAAATEDLLERILNPHLRDSVARVARDPARKLGWDDRLIGTMRRALAAGIMPRRYALGAAAALALWAPGAAAATALSTLWGDVAPADQVRPILDLIGEGQQQLARWRAQGFSDLETMFQIEEANG</sequence>
<dbReference type="Pfam" id="PF08125">
    <property type="entry name" value="Mannitol_dh_C"/>
    <property type="match status" value="1"/>
</dbReference>
<dbReference type="Proteomes" id="UP000317371">
    <property type="component" value="Unassembled WGS sequence"/>
</dbReference>
<dbReference type="GO" id="GO:0019592">
    <property type="term" value="P:mannitol catabolic process"/>
    <property type="evidence" value="ECO:0007669"/>
    <property type="project" value="TreeGrafter"/>
</dbReference>
<dbReference type="OrthoDB" id="271711at2"/>
<dbReference type="InterPro" id="IPR013118">
    <property type="entry name" value="Mannitol_DH_C"/>
</dbReference>
<organism evidence="2 3">
    <name type="scientific">Litorilinea aerophila</name>
    <dbReference type="NCBI Taxonomy" id="1204385"/>
    <lineage>
        <taxon>Bacteria</taxon>
        <taxon>Bacillati</taxon>
        <taxon>Chloroflexota</taxon>
        <taxon>Caldilineae</taxon>
        <taxon>Caldilineales</taxon>
        <taxon>Caldilineaceae</taxon>
        <taxon>Litorilinea</taxon>
    </lineage>
</organism>
<protein>
    <recommendedName>
        <fullName evidence="1">Mannitol dehydrogenase C-terminal domain-containing protein</fullName>
    </recommendedName>
</protein>
<evidence type="ECO:0000313" key="2">
    <source>
        <dbReference type="EMBL" id="TQE98022.1"/>
    </source>
</evidence>
<feature type="domain" description="Mannitol dehydrogenase C-terminal" evidence="1">
    <location>
        <begin position="234"/>
        <end position="369"/>
    </location>
</feature>
<dbReference type="AlphaFoldDB" id="A0A540VMQ1"/>
<keyword evidence="3" id="KW-1185">Reference proteome</keyword>